<dbReference type="InterPro" id="IPR000515">
    <property type="entry name" value="MetI-like"/>
</dbReference>
<evidence type="ECO:0000256" key="3">
    <source>
        <dbReference type="ARBA" id="ARBA00022475"/>
    </source>
</evidence>
<evidence type="ECO:0000313" key="10">
    <source>
        <dbReference type="Proteomes" id="UP000579945"/>
    </source>
</evidence>
<evidence type="ECO:0000256" key="2">
    <source>
        <dbReference type="ARBA" id="ARBA00022448"/>
    </source>
</evidence>
<keyword evidence="4 7" id="KW-0812">Transmembrane</keyword>
<feature type="domain" description="ABC transmembrane type-1" evidence="8">
    <location>
        <begin position="87"/>
        <end position="273"/>
    </location>
</feature>
<comment type="subcellular location">
    <subcellularLocation>
        <location evidence="1 7">Cell membrane</location>
        <topology evidence="1 7">Multi-pass membrane protein</topology>
    </subcellularLocation>
</comment>
<name>A0A7W5UTP1_9ACTN</name>
<dbReference type="SUPFAM" id="SSF161098">
    <property type="entry name" value="MetI-like"/>
    <property type="match status" value="1"/>
</dbReference>
<keyword evidence="2 7" id="KW-0813">Transport</keyword>
<reference evidence="9 10" key="1">
    <citation type="submission" date="2020-08" db="EMBL/GenBank/DDBJ databases">
        <title>Sequencing the genomes of 1000 actinobacteria strains.</title>
        <authorList>
            <person name="Klenk H.-P."/>
        </authorList>
    </citation>
    <scope>NUCLEOTIDE SEQUENCE [LARGE SCALE GENOMIC DNA]</scope>
    <source>
        <strain evidence="9 10">DSM 44320</strain>
    </source>
</reference>
<dbReference type="PANTHER" id="PTHR43386:SF25">
    <property type="entry name" value="PEPTIDE ABC TRANSPORTER PERMEASE PROTEIN"/>
    <property type="match status" value="1"/>
</dbReference>
<keyword evidence="3" id="KW-1003">Cell membrane</keyword>
<dbReference type="Pfam" id="PF00528">
    <property type="entry name" value="BPD_transp_1"/>
    <property type="match status" value="1"/>
</dbReference>
<keyword evidence="10" id="KW-1185">Reference proteome</keyword>
<dbReference type="GeneID" id="95386872"/>
<dbReference type="PROSITE" id="PS50928">
    <property type="entry name" value="ABC_TM1"/>
    <property type="match status" value="1"/>
</dbReference>
<gene>
    <name evidence="9" type="ORF">FHR33_000207</name>
</gene>
<feature type="transmembrane region" description="Helical" evidence="7">
    <location>
        <begin position="209"/>
        <end position="229"/>
    </location>
</feature>
<dbReference type="AlphaFoldDB" id="A0A7W5UTP1"/>
<dbReference type="GO" id="GO:0055085">
    <property type="term" value="P:transmembrane transport"/>
    <property type="evidence" value="ECO:0007669"/>
    <property type="project" value="InterPro"/>
</dbReference>
<sequence>METFAVRPGLRRLGGRGRGGGLLRAALAVIALLVLAAALAPLIAPADPDAVDLSAALAGPGGDHLLGADASGRDLLSRVIYGARTGLLGPLGVVAISTVLGVLVGLTAAWHGGWVDTALSRSMELVFAFPGLLLAILVVAMYGPGQIGPMITLAVAYTPFVGRLVRGVARGEMGRPYIAAYRALGFGGLAICLRHLLPNIAPVILAQSTINFGYALLDLAGLAFLGLGVQPPAADWGAMINEGQSAVLQGALGPILVPGLAIVLSVIAFNIVGESLADRVSRR</sequence>
<dbReference type="GO" id="GO:0005886">
    <property type="term" value="C:plasma membrane"/>
    <property type="evidence" value="ECO:0007669"/>
    <property type="project" value="UniProtKB-SubCell"/>
</dbReference>
<evidence type="ECO:0000259" key="8">
    <source>
        <dbReference type="PROSITE" id="PS50928"/>
    </source>
</evidence>
<organism evidence="9 10">
    <name type="scientific">Nonomuraea dietziae</name>
    <dbReference type="NCBI Taxonomy" id="65515"/>
    <lineage>
        <taxon>Bacteria</taxon>
        <taxon>Bacillati</taxon>
        <taxon>Actinomycetota</taxon>
        <taxon>Actinomycetes</taxon>
        <taxon>Streptosporangiales</taxon>
        <taxon>Streptosporangiaceae</taxon>
        <taxon>Nonomuraea</taxon>
    </lineage>
</organism>
<evidence type="ECO:0000256" key="7">
    <source>
        <dbReference type="RuleBase" id="RU363032"/>
    </source>
</evidence>
<feature type="transmembrane region" description="Helical" evidence="7">
    <location>
        <begin position="250"/>
        <end position="273"/>
    </location>
</feature>
<evidence type="ECO:0000256" key="4">
    <source>
        <dbReference type="ARBA" id="ARBA00022692"/>
    </source>
</evidence>
<evidence type="ECO:0000313" key="9">
    <source>
        <dbReference type="EMBL" id="MBB3724347.1"/>
    </source>
</evidence>
<evidence type="ECO:0000256" key="1">
    <source>
        <dbReference type="ARBA" id="ARBA00004651"/>
    </source>
</evidence>
<dbReference type="EMBL" id="JACIBV010000001">
    <property type="protein sequence ID" value="MBB3724347.1"/>
    <property type="molecule type" value="Genomic_DNA"/>
</dbReference>
<dbReference type="CDD" id="cd06261">
    <property type="entry name" value="TM_PBP2"/>
    <property type="match status" value="1"/>
</dbReference>
<dbReference type="InterPro" id="IPR035906">
    <property type="entry name" value="MetI-like_sf"/>
</dbReference>
<evidence type="ECO:0000256" key="5">
    <source>
        <dbReference type="ARBA" id="ARBA00022989"/>
    </source>
</evidence>
<keyword evidence="6 7" id="KW-0472">Membrane</keyword>
<protein>
    <submittedName>
        <fullName evidence="9">Peptide/nickel transport system permease protein</fullName>
    </submittedName>
</protein>
<comment type="caution">
    <text evidence="9">The sequence shown here is derived from an EMBL/GenBank/DDBJ whole genome shotgun (WGS) entry which is preliminary data.</text>
</comment>
<dbReference type="Proteomes" id="UP000579945">
    <property type="component" value="Unassembled WGS sequence"/>
</dbReference>
<feature type="transmembrane region" description="Helical" evidence="7">
    <location>
        <begin position="21"/>
        <end position="44"/>
    </location>
</feature>
<evidence type="ECO:0000256" key="6">
    <source>
        <dbReference type="ARBA" id="ARBA00023136"/>
    </source>
</evidence>
<comment type="similarity">
    <text evidence="7">Belongs to the binding-protein-dependent transport system permease family.</text>
</comment>
<dbReference type="InterPro" id="IPR050366">
    <property type="entry name" value="BP-dependent_transpt_permease"/>
</dbReference>
<feature type="transmembrane region" description="Helical" evidence="7">
    <location>
        <begin position="177"/>
        <end position="197"/>
    </location>
</feature>
<proteinExistence type="inferred from homology"/>
<accession>A0A7W5UTP1</accession>
<dbReference type="Gene3D" id="1.10.3720.10">
    <property type="entry name" value="MetI-like"/>
    <property type="match status" value="1"/>
</dbReference>
<keyword evidence="5 7" id="KW-1133">Transmembrane helix</keyword>
<dbReference type="RefSeq" id="WP_183642193.1">
    <property type="nucleotide sequence ID" value="NZ_BAAAXX010000049.1"/>
</dbReference>
<feature type="transmembrane region" description="Helical" evidence="7">
    <location>
        <begin position="87"/>
        <end position="110"/>
    </location>
</feature>
<dbReference type="PANTHER" id="PTHR43386">
    <property type="entry name" value="OLIGOPEPTIDE TRANSPORT SYSTEM PERMEASE PROTEIN APPC"/>
    <property type="match status" value="1"/>
</dbReference>
<feature type="transmembrane region" description="Helical" evidence="7">
    <location>
        <begin position="122"/>
        <end position="141"/>
    </location>
</feature>